<dbReference type="EMBL" id="CACTIH010000162">
    <property type="protein sequence ID" value="CAA2955758.1"/>
    <property type="molecule type" value="Genomic_DNA"/>
</dbReference>
<dbReference type="InterPro" id="IPR036378">
    <property type="entry name" value="FAS1_dom_sf"/>
</dbReference>
<dbReference type="PANTHER" id="PTHR33985:SF19">
    <property type="entry name" value="FASCICLIN-LIKE ARABINOGALACTAN PROTEIN 21"/>
    <property type="match status" value="1"/>
</dbReference>
<evidence type="ECO:0000256" key="2">
    <source>
        <dbReference type="SAM" id="Phobius"/>
    </source>
</evidence>
<evidence type="ECO:0000259" key="3">
    <source>
        <dbReference type="PROSITE" id="PS50213"/>
    </source>
</evidence>
<dbReference type="PROSITE" id="PS50213">
    <property type="entry name" value="FAS1"/>
    <property type="match status" value="1"/>
</dbReference>
<sequence>MANCTCSHWWHAPFYFSMSIVLCCIAITTMKNSAPKNPLQPGHTIKHDLALNASRALRIHGFNAIATLLQISPELFLSGPESTIFAIQDSAMSNVSVPPWVMKQLLQYHTSPSKLPMQELMKKPHGSCLTTLVYDKNLMITTKNDTKMGSIEINSVLISHPDIFLEGPVSVHGVLRPFSDIDQDWNFIQSPVCNSNQTLVSNPIERRNMVEWARIVQLLSSNGFVSFAIGLHSVLNGILQDYPDLGSVTIFAPPNSGFISSPWPLLYKIVRSHILPNMFTYLDLTSLPKNNSLRNLVPGEHLQISKNKLSRVLAVSGVEITLPDILSSKKFVIHGISRAFEVHSDGFIS</sequence>
<evidence type="ECO:0000313" key="5">
    <source>
        <dbReference type="Proteomes" id="UP000594638"/>
    </source>
</evidence>
<comment type="caution">
    <text evidence="4">The sequence shown here is derived from an EMBL/GenBank/DDBJ whole genome shotgun (WGS) entry which is preliminary data.</text>
</comment>
<dbReference type="Gene3D" id="2.30.180.10">
    <property type="entry name" value="FAS1 domain"/>
    <property type="match status" value="2"/>
</dbReference>
<dbReference type="OrthoDB" id="1525874at2759"/>
<evidence type="ECO:0000256" key="1">
    <source>
        <dbReference type="ARBA" id="ARBA00007843"/>
    </source>
</evidence>
<dbReference type="PANTHER" id="PTHR33985">
    <property type="entry name" value="OS02G0491300 PROTEIN-RELATED"/>
    <property type="match status" value="1"/>
</dbReference>
<dbReference type="Pfam" id="PF02469">
    <property type="entry name" value="Fasciclin"/>
    <property type="match status" value="1"/>
</dbReference>
<dbReference type="Proteomes" id="UP000594638">
    <property type="component" value="Unassembled WGS sequence"/>
</dbReference>
<keyword evidence="2" id="KW-0812">Transmembrane</keyword>
<evidence type="ECO:0000313" key="4">
    <source>
        <dbReference type="EMBL" id="CAA2955758.1"/>
    </source>
</evidence>
<dbReference type="InterPro" id="IPR000782">
    <property type="entry name" value="FAS1_domain"/>
</dbReference>
<comment type="similarity">
    <text evidence="1">Belongs to the fasciclin-like AGP family.</text>
</comment>
<keyword evidence="2" id="KW-1133">Transmembrane helix</keyword>
<dbReference type="AlphaFoldDB" id="A0A8S0PPE2"/>
<reference evidence="4 5" key="1">
    <citation type="submission" date="2019-12" db="EMBL/GenBank/DDBJ databases">
        <authorList>
            <person name="Alioto T."/>
            <person name="Alioto T."/>
            <person name="Gomez Garrido J."/>
        </authorList>
    </citation>
    <scope>NUCLEOTIDE SEQUENCE [LARGE SCALE GENOMIC DNA]</scope>
</reference>
<dbReference type="InterPro" id="IPR052806">
    <property type="entry name" value="Fasciclin-like_AGP"/>
</dbReference>
<protein>
    <recommendedName>
        <fullName evidence="3">FAS1 domain-containing protein</fullName>
    </recommendedName>
</protein>
<keyword evidence="5" id="KW-1185">Reference proteome</keyword>
<dbReference type="Gramene" id="OE9A034374T1">
    <property type="protein sequence ID" value="OE9A034374C1"/>
    <property type="gene ID" value="OE9A034374"/>
</dbReference>
<dbReference type="SMART" id="SM00554">
    <property type="entry name" value="FAS1"/>
    <property type="match status" value="2"/>
</dbReference>
<proteinExistence type="inferred from homology"/>
<name>A0A8S0PPE2_OLEEU</name>
<feature type="domain" description="FAS1" evidence="3">
    <location>
        <begin position="212"/>
        <end position="340"/>
    </location>
</feature>
<keyword evidence="2" id="KW-0472">Membrane</keyword>
<gene>
    <name evidence="4" type="ORF">OLEA9_A034374</name>
</gene>
<feature type="transmembrane region" description="Helical" evidence="2">
    <location>
        <begin position="12"/>
        <end position="30"/>
    </location>
</feature>
<organism evidence="4 5">
    <name type="scientific">Olea europaea subsp. europaea</name>
    <dbReference type="NCBI Taxonomy" id="158383"/>
    <lineage>
        <taxon>Eukaryota</taxon>
        <taxon>Viridiplantae</taxon>
        <taxon>Streptophyta</taxon>
        <taxon>Embryophyta</taxon>
        <taxon>Tracheophyta</taxon>
        <taxon>Spermatophyta</taxon>
        <taxon>Magnoliopsida</taxon>
        <taxon>eudicotyledons</taxon>
        <taxon>Gunneridae</taxon>
        <taxon>Pentapetalae</taxon>
        <taxon>asterids</taxon>
        <taxon>lamiids</taxon>
        <taxon>Lamiales</taxon>
        <taxon>Oleaceae</taxon>
        <taxon>Oleeae</taxon>
        <taxon>Olea</taxon>
    </lineage>
</organism>
<accession>A0A8S0PPE2</accession>
<dbReference type="SUPFAM" id="SSF82153">
    <property type="entry name" value="FAS1 domain"/>
    <property type="match status" value="2"/>
</dbReference>